<dbReference type="PANTHER" id="PTHR13586:SF0">
    <property type="entry name" value="TRAILER HITCH, ISOFORM H"/>
    <property type="match status" value="1"/>
</dbReference>
<dbReference type="InterPro" id="IPR019050">
    <property type="entry name" value="FDF_dom"/>
</dbReference>
<dbReference type="InterPro" id="IPR025609">
    <property type="entry name" value="Lsm14-like_N"/>
</dbReference>
<dbReference type="InterPro" id="IPR025768">
    <property type="entry name" value="TFG_box"/>
</dbReference>
<dbReference type="Pfam" id="PF09532">
    <property type="entry name" value="FDF"/>
    <property type="match status" value="1"/>
</dbReference>
<feature type="region of interest" description="Disordered" evidence="5">
    <location>
        <begin position="401"/>
        <end position="468"/>
    </location>
</feature>
<evidence type="ECO:0000313" key="10">
    <source>
        <dbReference type="Ensembl" id="ENSNBRP00000010708.1"/>
    </source>
</evidence>
<evidence type="ECO:0000259" key="9">
    <source>
        <dbReference type="PROSITE" id="PS52002"/>
    </source>
</evidence>
<dbReference type="PROSITE" id="PS51512">
    <property type="entry name" value="DFDF"/>
    <property type="match status" value="1"/>
</dbReference>
<dbReference type="PROSITE" id="PS52002">
    <property type="entry name" value="SM"/>
    <property type="match status" value="1"/>
</dbReference>
<evidence type="ECO:0000259" key="7">
    <source>
        <dbReference type="PROSITE" id="PS51513"/>
    </source>
</evidence>
<dbReference type="PANTHER" id="PTHR13586">
    <property type="entry name" value="SCD6 PROTEIN-RELATED"/>
    <property type="match status" value="1"/>
</dbReference>
<dbReference type="Bgee" id="ENSNBRG00000008333">
    <property type="expression patterns" value="Expressed in blood and 9 other cell types or tissues"/>
</dbReference>
<comment type="similarity">
    <text evidence="1">Belongs to the LSM14 family.</text>
</comment>
<dbReference type="PROSITE" id="PS51536">
    <property type="entry name" value="TFG"/>
    <property type="match status" value="1"/>
</dbReference>
<dbReference type="CDD" id="cd01736">
    <property type="entry name" value="LSm14_N"/>
    <property type="match status" value="1"/>
</dbReference>
<feature type="short sequence motif" description="TFG box" evidence="4">
    <location>
        <begin position="382"/>
        <end position="402"/>
    </location>
</feature>
<name>A0A3Q4GU70_NEOBR</name>
<evidence type="ECO:0000259" key="8">
    <source>
        <dbReference type="PROSITE" id="PS51536"/>
    </source>
</evidence>
<feature type="domain" description="FFD box profile" evidence="7">
    <location>
        <begin position="363"/>
        <end position="379"/>
    </location>
</feature>
<dbReference type="Gene3D" id="2.30.30.100">
    <property type="match status" value="1"/>
</dbReference>
<evidence type="ECO:0000259" key="6">
    <source>
        <dbReference type="PROSITE" id="PS51512"/>
    </source>
</evidence>
<dbReference type="AlphaFoldDB" id="A0A3Q4GU70"/>
<dbReference type="GO" id="GO:0003729">
    <property type="term" value="F:mRNA binding"/>
    <property type="evidence" value="ECO:0007669"/>
    <property type="project" value="TreeGrafter"/>
</dbReference>
<feature type="domain" description="Sm" evidence="9">
    <location>
        <begin position="1"/>
        <end position="82"/>
    </location>
</feature>
<feature type="compositionally biased region" description="Low complexity" evidence="5">
    <location>
        <begin position="425"/>
        <end position="441"/>
    </location>
</feature>
<reference evidence="10" key="2">
    <citation type="submission" date="2025-09" db="UniProtKB">
        <authorList>
            <consortium name="Ensembl"/>
        </authorList>
    </citation>
    <scope>IDENTIFICATION</scope>
</reference>
<dbReference type="SMART" id="SM01271">
    <property type="entry name" value="LSM14"/>
    <property type="match status" value="1"/>
</dbReference>
<keyword evidence="11" id="KW-1185">Reference proteome</keyword>
<feature type="compositionally biased region" description="Low complexity" evidence="5">
    <location>
        <begin position="218"/>
        <end position="232"/>
    </location>
</feature>
<dbReference type="GeneTree" id="ENSGT00940000154415"/>
<dbReference type="FunFam" id="2.30.30.100:FF:000006">
    <property type="entry name" value="Protein LSM14 homolog A isoform b"/>
    <property type="match status" value="1"/>
</dbReference>
<keyword evidence="2" id="KW-0687">Ribonucleoprotein</keyword>
<accession>A0A3Q4GU70</accession>
<feature type="short sequence motif" description="FFD box" evidence="3">
    <location>
        <begin position="363"/>
        <end position="379"/>
    </location>
</feature>
<feature type="compositionally biased region" description="Basic and acidic residues" evidence="5">
    <location>
        <begin position="451"/>
        <end position="468"/>
    </location>
</feature>
<dbReference type="STRING" id="32507.ENSNBRP00000010708"/>
<reference evidence="10" key="1">
    <citation type="submission" date="2025-08" db="UniProtKB">
        <authorList>
            <consortium name="Ensembl"/>
        </authorList>
    </citation>
    <scope>IDENTIFICATION</scope>
</reference>
<dbReference type="GO" id="GO:0033962">
    <property type="term" value="P:P-body assembly"/>
    <property type="evidence" value="ECO:0007669"/>
    <property type="project" value="TreeGrafter"/>
</dbReference>
<feature type="compositionally biased region" description="Gly residues" evidence="5">
    <location>
        <begin position="412"/>
        <end position="421"/>
    </location>
</feature>
<evidence type="ECO:0000256" key="4">
    <source>
        <dbReference type="PROSITE-ProRule" id="PRU00869"/>
    </source>
</evidence>
<evidence type="ECO:0000256" key="5">
    <source>
        <dbReference type="SAM" id="MobiDB-lite"/>
    </source>
</evidence>
<evidence type="ECO:0000256" key="3">
    <source>
        <dbReference type="PROSITE-ProRule" id="PRU00846"/>
    </source>
</evidence>
<dbReference type="SUPFAM" id="SSF50182">
    <property type="entry name" value="Sm-like ribonucleoproteins"/>
    <property type="match status" value="1"/>
</dbReference>
<feature type="compositionally biased region" description="Basic residues" evidence="5">
    <location>
        <begin position="279"/>
        <end position="293"/>
    </location>
</feature>
<organism evidence="10 11">
    <name type="scientific">Neolamprologus brichardi</name>
    <name type="common">Fairy cichlid</name>
    <name type="synonym">Lamprologus brichardi</name>
    <dbReference type="NCBI Taxonomy" id="32507"/>
    <lineage>
        <taxon>Eukaryota</taxon>
        <taxon>Metazoa</taxon>
        <taxon>Chordata</taxon>
        <taxon>Craniata</taxon>
        <taxon>Vertebrata</taxon>
        <taxon>Euteleostomi</taxon>
        <taxon>Actinopterygii</taxon>
        <taxon>Neopterygii</taxon>
        <taxon>Teleostei</taxon>
        <taxon>Neoteleostei</taxon>
        <taxon>Acanthomorphata</taxon>
        <taxon>Ovalentaria</taxon>
        <taxon>Cichlomorphae</taxon>
        <taxon>Cichliformes</taxon>
        <taxon>Cichlidae</taxon>
        <taxon>African cichlids</taxon>
        <taxon>Pseudocrenilabrinae</taxon>
        <taxon>Lamprologini</taxon>
        <taxon>Neolamprologus</taxon>
    </lineage>
</organism>
<feature type="domain" description="TFG box profile" evidence="8">
    <location>
        <begin position="382"/>
        <end position="402"/>
    </location>
</feature>
<dbReference type="Proteomes" id="UP000261580">
    <property type="component" value="Unassembled WGS sequence"/>
</dbReference>
<dbReference type="InterPro" id="IPR025761">
    <property type="entry name" value="FFD_box"/>
</dbReference>
<dbReference type="PROSITE" id="PS51513">
    <property type="entry name" value="FFD"/>
    <property type="match status" value="1"/>
</dbReference>
<evidence type="ECO:0000256" key="2">
    <source>
        <dbReference type="ARBA" id="ARBA00023274"/>
    </source>
</evidence>
<protein>
    <submittedName>
        <fullName evidence="10">LSM14A mRNA processing body assembly factor b</fullName>
    </submittedName>
</protein>
<sequence>MSGGGTPYLGSKISLISKAEIRYEGILYTIDTENSTVALAKVRSFGTEDRPTDRPIPPRDEVFEYIIFRGSDIKDLTVCEPPKATSALPQDPAIVQSSIGSSSAAAPPSFQAPGSYAPFSRAPAPSYSQFGVATIGSQQFGSTGAVGKELCEISKSTTLKSIRFFKAATLEQLLIAVCLLAGRTSPQLDSRRKSPTLEQAVQAPPSSAQAPPAPVGQRSQTGAAASRTTTTGIQKPPDLLEQRKVPEVPKVAQPDNEQGAVENRDPNKRQGAGVQSSNRRGRGRGNRSRGKVNVRRDGTVKFDEDFDFETANAQFHKDEIDKELQNKLKLKDDKTEKALNGEESEHPANEGAAEEEEAVINTCYYDKSKSFFDNLSCDDTRDRRPTWAEERRMNAETFGLPLRHNRGRGGFRGRGFMGPRGGRGRPVSRGSFGPPRGAPPGFRGGFRGGRGGRDFSDFEYRKENKVAA</sequence>
<feature type="region of interest" description="Disordered" evidence="5">
    <location>
        <begin position="186"/>
        <end position="296"/>
    </location>
</feature>
<feature type="domain" description="DFDF" evidence="6">
    <location>
        <begin position="294"/>
        <end position="330"/>
    </location>
</feature>
<dbReference type="GO" id="GO:1990904">
    <property type="term" value="C:ribonucleoprotein complex"/>
    <property type="evidence" value="ECO:0007669"/>
    <property type="project" value="UniProtKB-KW"/>
</dbReference>
<dbReference type="InterPro" id="IPR010920">
    <property type="entry name" value="LSM_dom_sf"/>
</dbReference>
<dbReference type="InterPro" id="IPR025762">
    <property type="entry name" value="DFDF"/>
</dbReference>
<feature type="compositionally biased region" description="Low complexity" evidence="5">
    <location>
        <begin position="199"/>
        <end position="210"/>
    </location>
</feature>
<dbReference type="GO" id="GO:0000932">
    <property type="term" value="C:P-body"/>
    <property type="evidence" value="ECO:0007669"/>
    <property type="project" value="TreeGrafter"/>
</dbReference>
<evidence type="ECO:0000256" key="1">
    <source>
        <dbReference type="ARBA" id="ARBA00010415"/>
    </source>
</evidence>
<dbReference type="SMART" id="SM01199">
    <property type="entry name" value="FDF"/>
    <property type="match status" value="1"/>
</dbReference>
<dbReference type="Ensembl" id="ENSNBRT00000011003.1">
    <property type="protein sequence ID" value="ENSNBRP00000010708.1"/>
    <property type="gene ID" value="ENSNBRG00000008333.1"/>
</dbReference>
<dbReference type="InterPro" id="IPR047575">
    <property type="entry name" value="Sm"/>
</dbReference>
<dbReference type="GO" id="GO:0034063">
    <property type="term" value="P:stress granule assembly"/>
    <property type="evidence" value="ECO:0007669"/>
    <property type="project" value="TreeGrafter"/>
</dbReference>
<dbReference type="OMA" id="WYPPPGH"/>
<proteinExistence type="inferred from homology"/>
<feature type="compositionally biased region" description="Basic and acidic residues" evidence="5">
    <location>
        <begin position="238"/>
        <end position="247"/>
    </location>
</feature>
<dbReference type="Pfam" id="PF12701">
    <property type="entry name" value="LSM14"/>
    <property type="match status" value="1"/>
</dbReference>
<evidence type="ECO:0000313" key="11">
    <source>
        <dbReference type="Proteomes" id="UP000261580"/>
    </source>
</evidence>